<dbReference type="GO" id="GO:0005634">
    <property type="term" value="C:nucleus"/>
    <property type="evidence" value="ECO:0007669"/>
    <property type="project" value="UniProtKB-SubCell"/>
</dbReference>
<name>A0A3P7L4Y9_DIBLA</name>
<dbReference type="PANTHER" id="PTHR13026">
    <property type="entry name" value="NNP-1 PROTEIN NOVEL NUCLEAR PROTEIN 1 NOP52"/>
    <property type="match status" value="1"/>
</dbReference>
<dbReference type="PANTHER" id="PTHR13026:SF0">
    <property type="entry name" value="RIBOSOMAL RNA PROCESSING 1B"/>
    <property type="match status" value="1"/>
</dbReference>
<evidence type="ECO:0000256" key="1">
    <source>
        <dbReference type="ARBA" id="ARBA00004123"/>
    </source>
</evidence>
<dbReference type="GO" id="GO:0030688">
    <property type="term" value="C:preribosome, small subunit precursor"/>
    <property type="evidence" value="ECO:0007669"/>
    <property type="project" value="InterPro"/>
</dbReference>
<gene>
    <name evidence="5" type="ORF">DILT_LOCUS7555</name>
</gene>
<dbReference type="AlphaFoldDB" id="A0A3P7L4Y9"/>
<evidence type="ECO:0000256" key="2">
    <source>
        <dbReference type="ARBA" id="ARBA00006374"/>
    </source>
</evidence>
<evidence type="ECO:0000313" key="6">
    <source>
        <dbReference type="Proteomes" id="UP000281553"/>
    </source>
</evidence>
<accession>A0A3P7L4Y9</accession>
<sequence length="259" mass="29677">MSEKVSRLAKMLASDELKTRKLGHKLVLKLLRVKPKTEESELTYENILGVCKGLHYSLWMQDKLLLQEDTVERIVKLLPLIASRETRVKFVAAMFETLAREWENLDIWRVDKFMMSNMSLSPLFLQLARQFFVKALMCTKKRSLSVKAVTDAVFDKVLNSDPNAAIDLKVHLCTVIGQELPRNKDLPAVILSFYKRTLAVLLTVARANDYITCLTRLLLILACLIRANRAVRAELSEQALLLSTKHPLHRKTLCRISKM</sequence>
<protein>
    <recommendedName>
        <fullName evidence="7">Ribosomal RNA-processing protein 12-like conserved domain-containing protein</fullName>
    </recommendedName>
</protein>
<comment type="similarity">
    <text evidence="2">Belongs to the RRP1 family.</text>
</comment>
<dbReference type="Pfam" id="PF05997">
    <property type="entry name" value="Nop52"/>
    <property type="match status" value="1"/>
</dbReference>
<evidence type="ECO:0000256" key="4">
    <source>
        <dbReference type="ARBA" id="ARBA00023242"/>
    </source>
</evidence>
<reference evidence="5 6" key="1">
    <citation type="submission" date="2018-11" db="EMBL/GenBank/DDBJ databases">
        <authorList>
            <consortium name="Pathogen Informatics"/>
        </authorList>
    </citation>
    <scope>NUCLEOTIDE SEQUENCE [LARGE SCALE GENOMIC DNA]</scope>
</reference>
<evidence type="ECO:0000256" key="3">
    <source>
        <dbReference type="ARBA" id="ARBA00022552"/>
    </source>
</evidence>
<keyword evidence="6" id="KW-1185">Reference proteome</keyword>
<proteinExistence type="inferred from homology"/>
<keyword evidence="4" id="KW-0539">Nucleus</keyword>
<evidence type="ECO:0000313" key="5">
    <source>
        <dbReference type="EMBL" id="VDN11724.1"/>
    </source>
</evidence>
<dbReference type="Proteomes" id="UP000281553">
    <property type="component" value="Unassembled WGS sequence"/>
</dbReference>
<dbReference type="InterPro" id="IPR010301">
    <property type="entry name" value="RRP1"/>
</dbReference>
<dbReference type="GO" id="GO:0006364">
    <property type="term" value="P:rRNA processing"/>
    <property type="evidence" value="ECO:0007669"/>
    <property type="project" value="UniProtKB-KW"/>
</dbReference>
<comment type="subcellular location">
    <subcellularLocation>
        <location evidence="1">Nucleus</location>
    </subcellularLocation>
</comment>
<organism evidence="5 6">
    <name type="scientific">Dibothriocephalus latus</name>
    <name type="common">Fish tapeworm</name>
    <name type="synonym">Diphyllobothrium latum</name>
    <dbReference type="NCBI Taxonomy" id="60516"/>
    <lineage>
        <taxon>Eukaryota</taxon>
        <taxon>Metazoa</taxon>
        <taxon>Spiralia</taxon>
        <taxon>Lophotrochozoa</taxon>
        <taxon>Platyhelminthes</taxon>
        <taxon>Cestoda</taxon>
        <taxon>Eucestoda</taxon>
        <taxon>Diphyllobothriidea</taxon>
        <taxon>Diphyllobothriidae</taxon>
        <taxon>Dibothriocephalus</taxon>
    </lineage>
</organism>
<dbReference type="EMBL" id="UYRU01052110">
    <property type="protein sequence ID" value="VDN11724.1"/>
    <property type="molecule type" value="Genomic_DNA"/>
</dbReference>
<dbReference type="OrthoDB" id="2019504at2759"/>
<keyword evidence="3" id="KW-0698">rRNA processing</keyword>
<evidence type="ECO:0008006" key="7">
    <source>
        <dbReference type="Google" id="ProtNLM"/>
    </source>
</evidence>